<keyword evidence="7" id="KW-0812">Transmembrane</keyword>
<dbReference type="AlphaFoldDB" id="A0A419VV03"/>
<dbReference type="GO" id="GO:0046872">
    <property type="term" value="F:metal ion binding"/>
    <property type="evidence" value="ECO:0007669"/>
    <property type="project" value="UniProtKB-KW"/>
</dbReference>
<dbReference type="EMBL" id="RAPN01000005">
    <property type="protein sequence ID" value="RKD85968.1"/>
    <property type="molecule type" value="Genomic_DNA"/>
</dbReference>
<organism evidence="10 11">
    <name type="scientific">Mangrovibacterium diazotrophicum</name>
    <dbReference type="NCBI Taxonomy" id="1261403"/>
    <lineage>
        <taxon>Bacteria</taxon>
        <taxon>Pseudomonadati</taxon>
        <taxon>Bacteroidota</taxon>
        <taxon>Bacteroidia</taxon>
        <taxon>Marinilabiliales</taxon>
        <taxon>Prolixibacteraceae</taxon>
        <taxon>Mangrovibacterium</taxon>
    </lineage>
</organism>
<keyword evidence="11" id="KW-1185">Reference proteome</keyword>
<dbReference type="Pfam" id="PF00037">
    <property type="entry name" value="Fer4"/>
    <property type="match status" value="1"/>
</dbReference>
<keyword evidence="4" id="KW-0249">Electron transport</keyword>
<gene>
    <name evidence="10" type="ORF">BC643_4284</name>
</gene>
<feature type="transmembrane region" description="Helical" evidence="7">
    <location>
        <begin position="297"/>
        <end position="315"/>
    </location>
</feature>
<sequence length="441" mass="48771">MKKPGIKSLLSSVALLLLQAQAALASLPANGISSCADCTACPESSGGIISLPFSEFPFLLLVEVVVIFLLFRSNKLKKTFWVLGLTLFIGLSVSVAGQIQNGEKQTAIPNDTTAETTLSIVDTTTSETFSDDEFVAVDSDEFQSIDNSDEFVTADGDGDFQEFIEEPAPDQLIDDNEITSLIRTIIALFMTVIAGFAYTRFKGRKLRFLILLASLIYLGFYSSACPCMISSFQNLILISLGEPTRWVTLIWFLGLLPITYIFGKVWCGWVCHLGALQEFIYRPGLFKGLQSVKAQRVLKIIQYIALIALVLQLLITRTNLFIKIDPFKVAFNLFSVNITGYVLLAILLISSLLIYRPFCRAICPIGLVLGWIEKIPGASRLQITPSCKSCKQCVKVCDSNAISSCDGQYIIDQENCIRCGNCLDTCRFDAVEKNRKSRKEK</sequence>
<dbReference type="PROSITE" id="PS51257">
    <property type="entry name" value="PROKAR_LIPOPROTEIN"/>
    <property type="match status" value="1"/>
</dbReference>
<evidence type="ECO:0000259" key="9">
    <source>
        <dbReference type="PROSITE" id="PS51379"/>
    </source>
</evidence>
<evidence type="ECO:0000313" key="10">
    <source>
        <dbReference type="EMBL" id="RKD85968.1"/>
    </source>
</evidence>
<protein>
    <submittedName>
        <fullName evidence="10">4Fe-4S binding protein</fullName>
    </submittedName>
</protein>
<reference evidence="10 11" key="1">
    <citation type="submission" date="2018-09" db="EMBL/GenBank/DDBJ databases">
        <title>Genomic Encyclopedia of Archaeal and Bacterial Type Strains, Phase II (KMG-II): from individual species to whole genera.</title>
        <authorList>
            <person name="Goeker M."/>
        </authorList>
    </citation>
    <scope>NUCLEOTIDE SEQUENCE [LARGE SCALE GENOMIC DNA]</scope>
    <source>
        <strain evidence="10 11">DSM 27148</strain>
    </source>
</reference>
<dbReference type="PANTHER" id="PTHR30176:SF3">
    <property type="entry name" value="FERREDOXIN-TYPE PROTEIN NAPH"/>
    <property type="match status" value="1"/>
</dbReference>
<keyword evidence="1" id="KW-0813">Transport</keyword>
<feature type="domain" description="4Fe-4S ferredoxin-type" evidence="9">
    <location>
        <begin position="407"/>
        <end position="436"/>
    </location>
</feature>
<feature type="transmembrane region" description="Helical" evidence="7">
    <location>
        <begin position="80"/>
        <end position="99"/>
    </location>
</feature>
<feature type="chain" id="PRO_5019194203" evidence="8">
    <location>
        <begin position="26"/>
        <end position="441"/>
    </location>
</feature>
<feature type="transmembrane region" description="Helical" evidence="7">
    <location>
        <begin position="48"/>
        <end position="71"/>
    </location>
</feature>
<evidence type="ECO:0000313" key="11">
    <source>
        <dbReference type="Proteomes" id="UP000283387"/>
    </source>
</evidence>
<feature type="transmembrane region" description="Helical" evidence="7">
    <location>
        <begin position="335"/>
        <end position="355"/>
    </location>
</feature>
<evidence type="ECO:0000256" key="3">
    <source>
        <dbReference type="ARBA" id="ARBA00022723"/>
    </source>
</evidence>
<evidence type="ECO:0000256" key="8">
    <source>
        <dbReference type="SAM" id="SignalP"/>
    </source>
</evidence>
<dbReference type="Pfam" id="PF12801">
    <property type="entry name" value="Fer4_5"/>
    <property type="match status" value="2"/>
</dbReference>
<keyword evidence="7" id="KW-0472">Membrane</keyword>
<dbReference type="GO" id="GO:0051539">
    <property type="term" value="F:4 iron, 4 sulfur cluster binding"/>
    <property type="evidence" value="ECO:0007669"/>
    <property type="project" value="UniProtKB-KW"/>
</dbReference>
<evidence type="ECO:0000256" key="1">
    <source>
        <dbReference type="ARBA" id="ARBA00022448"/>
    </source>
</evidence>
<dbReference type="InterPro" id="IPR017896">
    <property type="entry name" value="4Fe4S_Fe-S-bd"/>
</dbReference>
<feature type="signal peptide" evidence="8">
    <location>
        <begin position="1"/>
        <end position="25"/>
    </location>
</feature>
<evidence type="ECO:0000256" key="6">
    <source>
        <dbReference type="ARBA" id="ARBA00023014"/>
    </source>
</evidence>
<feature type="transmembrane region" description="Helical" evidence="7">
    <location>
        <begin position="249"/>
        <end position="276"/>
    </location>
</feature>
<keyword evidence="7" id="KW-1133">Transmembrane helix</keyword>
<keyword evidence="3" id="KW-0479">Metal-binding</keyword>
<evidence type="ECO:0000256" key="7">
    <source>
        <dbReference type="SAM" id="Phobius"/>
    </source>
</evidence>
<keyword evidence="6" id="KW-0411">Iron-sulfur</keyword>
<dbReference type="SUPFAM" id="SSF54862">
    <property type="entry name" value="4Fe-4S ferredoxins"/>
    <property type="match status" value="1"/>
</dbReference>
<feature type="domain" description="4Fe-4S ferredoxin-type" evidence="9">
    <location>
        <begin position="379"/>
        <end position="403"/>
    </location>
</feature>
<keyword evidence="2" id="KW-0004">4Fe-4S</keyword>
<accession>A0A419VV03</accession>
<evidence type="ECO:0000256" key="4">
    <source>
        <dbReference type="ARBA" id="ARBA00022982"/>
    </source>
</evidence>
<feature type="transmembrane region" description="Helical" evidence="7">
    <location>
        <begin position="181"/>
        <end position="201"/>
    </location>
</feature>
<keyword evidence="5" id="KW-0408">Iron</keyword>
<dbReference type="PROSITE" id="PS51379">
    <property type="entry name" value="4FE4S_FER_2"/>
    <property type="match status" value="2"/>
</dbReference>
<dbReference type="OrthoDB" id="1091152at2"/>
<dbReference type="InterPro" id="IPR051684">
    <property type="entry name" value="Electron_Trans/Redox"/>
</dbReference>
<dbReference type="Gene3D" id="3.30.70.20">
    <property type="match status" value="1"/>
</dbReference>
<feature type="transmembrane region" description="Helical" evidence="7">
    <location>
        <begin position="208"/>
        <end position="229"/>
    </location>
</feature>
<dbReference type="PANTHER" id="PTHR30176">
    <property type="entry name" value="FERREDOXIN-TYPE PROTEIN NAPH"/>
    <property type="match status" value="1"/>
</dbReference>
<evidence type="ECO:0000256" key="5">
    <source>
        <dbReference type="ARBA" id="ARBA00023004"/>
    </source>
</evidence>
<comment type="caution">
    <text evidence="10">The sequence shown here is derived from an EMBL/GenBank/DDBJ whole genome shotgun (WGS) entry which is preliminary data.</text>
</comment>
<keyword evidence="8" id="KW-0732">Signal</keyword>
<evidence type="ECO:0000256" key="2">
    <source>
        <dbReference type="ARBA" id="ARBA00022485"/>
    </source>
</evidence>
<proteinExistence type="predicted"/>
<dbReference type="GO" id="GO:0005886">
    <property type="term" value="C:plasma membrane"/>
    <property type="evidence" value="ECO:0007669"/>
    <property type="project" value="TreeGrafter"/>
</dbReference>
<dbReference type="RefSeq" id="WP_120275290.1">
    <property type="nucleotide sequence ID" value="NZ_RAPN01000005.1"/>
</dbReference>
<dbReference type="Proteomes" id="UP000283387">
    <property type="component" value="Unassembled WGS sequence"/>
</dbReference>
<name>A0A419VV03_9BACT</name>